<evidence type="ECO:0000256" key="2">
    <source>
        <dbReference type="SAM" id="SignalP"/>
    </source>
</evidence>
<feature type="compositionally biased region" description="Low complexity" evidence="1">
    <location>
        <begin position="139"/>
        <end position="342"/>
    </location>
</feature>
<dbReference type="PROSITE" id="PS51257">
    <property type="entry name" value="PROKAR_LIPOPROTEIN"/>
    <property type="match status" value="1"/>
</dbReference>
<keyword evidence="4" id="KW-1185">Reference proteome</keyword>
<name>A0A2G5T996_9PELO</name>
<reference evidence="4" key="1">
    <citation type="submission" date="2017-10" db="EMBL/GenBank/DDBJ databases">
        <title>Rapid genome shrinkage in a self-fertile nematode reveals novel sperm competition proteins.</title>
        <authorList>
            <person name="Yin D."/>
            <person name="Schwarz E.M."/>
            <person name="Thomas C.G."/>
            <person name="Felde R.L."/>
            <person name="Korf I.F."/>
            <person name="Cutter A.D."/>
            <person name="Schartner C.M."/>
            <person name="Ralston E.J."/>
            <person name="Meyer B.J."/>
            <person name="Haag E.S."/>
        </authorList>
    </citation>
    <scope>NUCLEOTIDE SEQUENCE [LARGE SCALE GENOMIC DNA]</scope>
    <source>
        <strain evidence="4">JU1422</strain>
    </source>
</reference>
<dbReference type="AlphaFoldDB" id="A0A2G5T996"/>
<evidence type="ECO:0000313" key="3">
    <source>
        <dbReference type="EMBL" id="PIC23954.1"/>
    </source>
</evidence>
<feature type="signal peptide" evidence="2">
    <location>
        <begin position="1"/>
        <end position="27"/>
    </location>
</feature>
<evidence type="ECO:0000313" key="4">
    <source>
        <dbReference type="Proteomes" id="UP000230233"/>
    </source>
</evidence>
<feature type="chain" id="PRO_5013835176" description="SEA domain-containing protein" evidence="2">
    <location>
        <begin position="28"/>
        <end position="417"/>
    </location>
</feature>
<proteinExistence type="predicted"/>
<protein>
    <recommendedName>
        <fullName evidence="5">SEA domain-containing protein</fullName>
    </recommendedName>
</protein>
<feature type="compositionally biased region" description="Basic residues" evidence="1">
    <location>
        <begin position="350"/>
        <end position="360"/>
    </location>
</feature>
<keyword evidence="2" id="KW-0732">Signal</keyword>
<sequence>MRKPSFLIAYFPLLVFSCGSFGPGGLGHSSQSAKFDISFFAPLSYTYPPTAPDFHKGQSLSKDLAFRQVRADLNSAIVRGLTANQIYLYMPPKLDIEFTPQEMKIDDKESCTEDGTYVEIEGTVVYKCESVQIKLTTTPRVTTTTRKTPSSQSTPTSVPSTSSTSSEPPSVSSTSSSSSSTSTSSSTPTSEPSTFSTSSSSSTSEPSTFSTPSSEPSTFSTPSSEPSTFSTPSSEPSTSSTSSSSSISGPSTSSTLFSEPSTFSTPSSELPTFSTPSSEPSNFSTSPSSSSTSSTPTSEPSTSSTDSSEPSTFSTPVSESSTPPTSSSTETPTSSTPSSSTSERTEPPRLVKKQKSRPRRSASEEIKPVLFVQSMTVTATTTQFLTENQWKNIGKSVQKILEDKRWIFEEEMDVVLL</sequence>
<dbReference type="Proteomes" id="UP000230233">
    <property type="component" value="Chromosome V"/>
</dbReference>
<accession>A0A2G5T996</accession>
<evidence type="ECO:0000256" key="1">
    <source>
        <dbReference type="SAM" id="MobiDB-lite"/>
    </source>
</evidence>
<feature type="region of interest" description="Disordered" evidence="1">
    <location>
        <begin position="139"/>
        <end position="365"/>
    </location>
</feature>
<gene>
    <name evidence="3" type="primary">Cnig_chr_V.g17469</name>
    <name evidence="3" type="ORF">B9Z55_017469</name>
</gene>
<comment type="caution">
    <text evidence="3">The sequence shown here is derived from an EMBL/GenBank/DDBJ whole genome shotgun (WGS) entry which is preliminary data.</text>
</comment>
<organism evidence="3 4">
    <name type="scientific">Caenorhabditis nigoni</name>
    <dbReference type="NCBI Taxonomy" id="1611254"/>
    <lineage>
        <taxon>Eukaryota</taxon>
        <taxon>Metazoa</taxon>
        <taxon>Ecdysozoa</taxon>
        <taxon>Nematoda</taxon>
        <taxon>Chromadorea</taxon>
        <taxon>Rhabditida</taxon>
        <taxon>Rhabditina</taxon>
        <taxon>Rhabditomorpha</taxon>
        <taxon>Rhabditoidea</taxon>
        <taxon>Rhabditidae</taxon>
        <taxon>Peloderinae</taxon>
        <taxon>Caenorhabditis</taxon>
    </lineage>
</organism>
<dbReference type="EMBL" id="PDUG01000005">
    <property type="protein sequence ID" value="PIC23954.1"/>
    <property type="molecule type" value="Genomic_DNA"/>
</dbReference>
<dbReference type="OrthoDB" id="5822757at2759"/>
<evidence type="ECO:0008006" key="5">
    <source>
        <dbReference type="Google" id="ProtNLM"/>
    </source>
</evidence>